<gene>
    <name evidence="1" type="ORF">RRF57_001075</name>
</gene>
<sequence length="263" mass="28846">MSKDRDMLQRWNKVSSHNCQVYSILTFLGSPWYSQCVITPWDNGGGKPTSTIVTTTKTTKTSTAPGGVITIITTLPPVTKTLIPDDPFTEHRLRQDAASPTDVAVIDVGSSNNNKRQSGPGTTLQSGWYWVRAVAQPNYHKYLQMKPANNPGTAILESYRTAGQFKIEGGQLIANTGTGTATLYLHVEKPADFTQRKLATWFNTTKNDFGTFAWQGDALTWSTAEVKRQNLAAWLVCASQALFINTGAYAYQTPAGCSDQTVR</sequence>
<evidence type="ECO:0000313" key="2">
    <source>
        <dbReference type="Proteomes" id="UP001305414"/>
    </source>
</evidence>
<dbReference type="Proteomes" id="UP001305414">
    <property type="component" value="Unassembled WGS sequence"/>
</dbReference>
<reference evidence="1 2" key="1">
    <citation type="submission" date="2023-10" db="EMBL/GenBank/DDBJ databases">
        <title>Draft genome sequence of Xylaria bambusicola isolate GMP-LS, the root and basal stem rot pathogen of sugarcane in Indonesia.</title>
        <authorList>
            <person name="Selvaraj P."/>
            <person name="Muralishankar V."/>
            <person name="Muruganantham S."/>
            <person name="Sp S."/>
            <person name="Haryani S."/>
            <person name="Lau K.J.X."/>
            <person name="Naqvi N.I."/>
        </authorList>
    </citation>
    <scope>NUCLEOTIDE SEQUENCE [LARGE SCALE GENOMIC DNA]</scope>
    <source>
        <strain evidence="1">GMP-LS</strain>
    </source>
</reference>
<name>A0AAN7UAY4_9PEZI</name>
<evidence type="ECO:0000313" key="1">
    <source>
        <dbReference type="EMBL" id="KAK5625359.1"/>
    </source>
</evidence>
<keyword evidence="2" id="KW-1185">Reference proteome</keyword>
<proteinExistence type="predicted"/>
<dbReference type="EMBL" id="JAWHQM010000002">
    <property type="protein sequence ID" value="KAK5625359.1"/>
    <property type="molecule type" value="Genomic_DNA"/>
</dbReference>
<organism evidence="1 2">
    <name type="scientific">Xylaria bambusicola</name>
    <dbReference type="NCBI Taxonomy" id="326684"/>
    <lineage>
        <taxon>Eukaryota</taxon>
        <taxon>Fungi</taxon>
        <taxon>Dikarya</taxon>
        <taxon>Ascomycota</taxon>
        <taxon>Pezizomycotina</taxon>
        <taxon>Sordariomycetes</taxon>
        <taxon>Xylariomycetidae</taxon>
        <taxon>Xylariales</taxon>
        <taxon>Xylariaceae</taxon>
        <taxon>Xylaria</taxon>
    </lineage>
</organism>
<protein>
    <submittedName>
        <fullName evidence="1">Uncharacterized protein</fullName>
    </submittedName>
</protein>
<dbReference type="AlphaFoldDB" id="A0AAN7UAY4"/>
<accession>A0AAN7UAY4</accession>
<comment type="caution">
    <text evidence="1">The sequence shown here is derived from an EMBL/GenBank/DDBJ whole genome shotgun (WGS) entry which is preliminary data.</text>
</comment>